<dbReference type="Pfam" id="PF02910">
    <property type="entry name" value="Succ_DH_flav_C"/>
    <property type="match status" value="1"/>
</dbReference>
<dbReference type="PANTHER" id="PTHR43352:SF1">
    <property type="entry name" value="ANTHRANILATE--COA LIGASE"/>
    <property type="match status" value="1"/>
</dbReference>
<dbReference type="InterPro" id="IPR020845">
    <property type="entry name" value="AMP-binding_CS"/>
</dbReference>
<dbReference type="InterPro" id="IPR015939">
    <property type="entry name" value="Fum_Rdtase/Succ_DH_flav-like_C"/>
</dbReference>
<organism evidence="5 6">
    <name type="scientific">Cellvibrio fontiphilus</name>
    <dbReference type="NCBI Taxonomy" id="1815559"/>
    <lineage>
        <taxon>Bacteria</taxon>
        <taxon>Pseudomonadati</taxon>
        <taxon>Pseudomonadota</taxon>
        <taxon>Gammaproteobacteria</taxon>
        <taxon>Cellvibrionales</taxon>
        <taxon>Cellvibrionaceae</taxon>
        <taxon>Cellvibrio</taxon>
    </lineage>
</organism>
<dbReference type="InterPro" id="IPR045851">
    <property type="entry name" value="AMP-bd_C_sf"/>
</dbReference>
<sequence>MNTMALLAPVACETLVVGAGIAGCWTALNLVERGINTALIYYDDADRGGRIGSTAISVGAINTAPLERADYIPWLEEMGRGQMHTSVAPVTVNNLATQLEKLRAFDALKPIELGLALASGSGKKLIDQLLAVLAEKGVTLIKNGWVQRIDASETECRGVQYQQGEHCGYIAAAALVLAPGGYSGLFQGAVKTGTYGAVHGRFLLAGGKLSNLEFVFKHGYGQPDLGKLTPTEELPGVEIYDAKGQHVSWLEEELFYGRGTHNHFQAFMTWRKDEDTHYYVDFRFRDFHRTLSSWLKRPQAERSESELIQQLSAFIDSTAQQAFNQWLMPLCRAEREYSFSEFCAVKPLLAAACPVDKHRIRQIAYFSMGGILHHSFLTNLHQVFVNGEAMHDYGAHRVGGLPWALYLSAAQKIAEDISQLKQRGQLNTAQHDANNQLPVIAKRSHFDGSLLAQIQQQLFEFQERGQHEAALSQLIDWLRAQRQQLTCAGRELDDAFAYLALAEAIVVSSVVRRESRGCFFRSDYHDENFNLRAMRSVASFDPDSAEVCAALVNKTRILDLVANRGAGKLKMELGSEAQNAAYFLVKKHLATQLANHTALQFEGQSISYAELNQRIEQYAHFLFSQELTRGDRVALLLRDSPEWIALFIACLQLGLIAVPLNTFAKETDLIFYLQDSQARLLITEQPLLSKLDVSAIFAQVPSRILTLEDLLPLPAAQIHHCVAVDEQTPGFILYTSGSTGKPKGALHKHSNLAATAKQFAAQVLAPQSGERFYSSSRLFFAYGLGNSLTFPLYFGCTSVLSAERLSAADTLALLAQQEITHFFSVPAIYTALTPLLKQQPLAASVRICVSAGEPLSPLLAQSWVQETGRTMVDGLGSTEALHIFCCSYYYPSGEFTQGQAVAGYQLQLLDDNNFVIHKTGVTGNLALRGNSIASGYWQQPEASSKTFVQDLLLTGDQYQLTAAQEFSYIGRKGDMFKASGLWVSAYEIELAMRSLDYVADAALVVYRNTAGEQTTAAFICPATKAVSPADLHQFERFSQQLSERLYADLTARLSRHKLPGAIYLLSEMPRTATGKLSKPALKELALAKNEAAAQSAYNINKINNKNNDNRTESTTEVV</sequence>
<dbReference type="InterPro" id="IPR000873">
    <property type="entry name" value="AMP-dep_synth/lig_dom"/>
</dbReference>
<evidence type="ECO:0000259" key="4">
    <source>
        <dbReference type="Pfam" id="PF13193"/>
    </source>
</evidence>
<gene>
    <name evidence="5" type="ORF">ACFODX_04215</name>
</gene>
<dbReference type="InterPro" id="IPR036188">
    <property type="entry name" value="FAD/NAD-bd_sf"/>
</dbReference>
<dbReference type="SUPFAM" id="SSF51905">
    <property type="entry name" value="FAD/NAD(P)-binding domain"/>
    <property type="match status" value="1"/>
</dbReference>
<dbReference type="Proteomes" id="UP001595555">
    <property type="component" value="Unassembled WGS sequence"/>
</dbReference>
<feature type="domain" description="AMP-binding enzyme C-terminal" evidence="4">
    <location>
        <begin position="987"/>
        <end position="1075"/>
    </location>
</feature>
<evidence type="ECO:0000313" key="5">
    <source>
        <dbReference type="EMBL" id="MFC3114751.1"/>
    </source>
</evidence>
<dbReference type="Gene3D" id="3.50.50.60">
    <property type="entry name" value="FAD/NAD(P)-binding domain"/>
    <property type="match status" value="1"/>
</dbReference>
<dbReference type="PROSITE" id="PS00455">
    <property type="entry name" value="AMP_BINDING"/>
    <property type="match status" value="1"/>
</dbReference>
<dbReference type="Pfam" id="PF00501">
    <property type="entry name" value="AMP-binding"/>
    <property type="match status" value="1"/>
</dbReference>
<keyword evidence="6" id="KW-1185">Reference proteome</keyword>
<dbReference type="Gene3D" id="3.30.300.30">
    <property type="match status" value="1"/>
</dbReference>
<dbReference type="SUPFAM" id="SSF46977">
    <property type="entry name" value="Succinate dehydrogenase/fumarate reductase flavoprotein C-terminal domain"/>
    <property type="match status" value="1"/>
</dbReference>
<dbReference type="Gene3D" id="3.40.50.12780">
    <property type="entry name" value="N-terminal domain of ligase-like"/>
    <property type="match status" value="1"/>
</dbReference>
<feature type="domain" description="Fumarate reductase/succinate dehydrogenase flavoprotein-like C-terminal" evidence="3">
    <location>
        <begin position="498"/>
        <end position="529"/>
    </location>
</feature>
<proteinExistence type="predicted"/>
<evidence type="ECO:0000259" key="3">
    <source>
        <dbReference type="Pfam" id="PF02910"/>
    </source>
</evidence>
<dbReference type="PANTHER" id="PTHR43352">
    <property type="entry name" value="ACETYL-COA SYNTHETASE"/>
    <property type="match status" value="1"/>
</dbReference>
<comment type="caution">
    <text evidence="5">The sequence shown here is derived from an EMBL/GenBank/DDBJ whole genome shotgun (WGS) entry which is preliminary data.</text>
</comment>
<keyword evidence="1" id="KW-0436">Ligase</keyword>
<protein>
    <submittedName>
        <fullName evidence="5">AMP-binding protein</fullName>
    </submittedName>
</protein>
<evidence type="ECO:0000313" key="6">
    <source>
        <dbReference type="Proteomes" id="UP001595555"/>
    </source>
</evidence>
<reference evidence="6" key="1">
    <citation type="journal article" date="2019" name="Int. J. Syst. Evol. Microbiol.">
        <title>The Global Catalogue of Microorganisms (GCM) 10K type strain sequencing project: providing services to taxonomists for standard genome sequencing and annotation.</title>
        <authorList>
            <consortium name="The Broad Institute Genomics Platform"/>
            <consortium name="The Broad Institute Genome Sequencing Center for Infectious Disease"/>
            <person name="Wu L."/>
            <person name="Ma J."/>
        </authorList>
    </citation>
    <scope>NUCLEOTIDE SEQUENCE [LARGE SCALE GENOMIC DNA]</scope>
    <source>
        <strain evidence="6">KCTC 52237</strain>
    </source>
</reference>
<evidence type="ECO:0000256" key="1">
    <source>
        <dbReference type="ARBA" id="ARBA00022598"/>
    </source>
</evidence>
<name>A0ABV7FB13_9GAMM</name>
<dbReference type="InterPro" id="IPR037099">
    <property type="entry name" value="Fum_R/Succ_DH_flav-like_C_sf"/>
</dbReference>
<dbReference type="InterPro" id="IPR042099">
    <property type="entry name" value="ANL_N_sf"/>
</dbReference>
<accession>A0ABV7FB13</accession>
<dbReference type="SUPFAM" id="SSF56801">
    <property type="entry name" value="Acetyl-CoA synthetase-like"/>
    <property type="match status" value="1"/>
</dbReference>
<dbReference type="Pfam" id="PF13193">
    <property type="entry name" value="AMP-binding_C"/>
    <property type="match status" value="1"/>
</dbReference>
<dbReference type="EMBL" id="JBHRTF010000002">
    <property type="protein sequence ID" value="MFC3114751.1"/>
    <property type="molecule type" value="Genomic_DNA"/>
</dbReference>
<dbReference type="RefSeq" id="WP_378116378.1">
    <property type="nucleotide sequence ID" value="NZ_JBHRTF010000002.1"/>
</dbReference>
<feature type="domain" description="AMP-dependent synthetase/ligase" evidence="2">
    <location>
        <begin position="590"/>
        <end position="937"/>
    </location>
</feature>
<dbReference type="InterPro" id="IPR025110">
    <property type="entry name" value="AMP-bd_C"/>
</dbReference>
<evidence type="ECO:0000259" key="2">
    <source>
        <dbReference type="Pfam" id="PF00501"/>
    </source>
</evidence>
<dbReference type="Gene3D" id="1.20.58.100">
    <property type="entry name" value="Fumarate reductase/succinate dehydrogenase flavoprotein-like, C-terminal domain"/>
    <property type="match status" value="1"/>
</dbReference>